<dbReference type="PANTHER" id="PTHR11280:SF6">
    <property type="entry name" value="GLUCOSAMINE-6-PHOSPHATE ISOMERASE NAGB"/>
    <property type="match status" value="1"/>
</dbReference>
<dbReference type="GO" id="GO:0006046">
    <property type="term" value="P:N-acetylglucosamine catabolic process"/>
    <property type="evidence" value="ECO:0007669"/>
    <property type="project" value="TreeGrafter"/>
</dbReference>
<dbReference type="EMBL" id="JXXK01000011">
    <property type="protein sequence ID" value="KJF39911.1"/>
    <property type="molecule type" value="Genomic_DNA"/>
</dbReference>
<dbReference type="GO" id="GO:0004342">
    <property type="term" value="F:glucosamine-6-phosphate deaminase activity"/>
    <property type="evidence" value="ECO:0007669"/>
    <property type="project" value="InterPro"/>
</dbReference>
<comment type="caution">
    <text evidence="3">The sequence shown here is derived from an EMBL/GenBank/DDBJ whole genome shotgun (WGS) entry which is preliminary data.</text>
</comment>
<sequence length="258" mass="27641">MEPVRSFCKDSLAVRIYADRTAMGAAAARDGAALLRRLLAQQDTVRAVFAAAPSQNEFLEALCAAPDIDWKRVTAFHMDEYVGLDAAAPQGFGNFLRARVFDRLPFGQVCYLNGNAPDIEAECSRYAGLLAQAPIDIVFMGIGENGHIAFNDPPVAEFDDPAAVKVVALDEVCRNQQVHDGCFADIGQVPTHALTLTVPTLAGAKHHLCIVPAPTKAKAVRDTLEGPVSTACPASILRTCPGAVLYLERESAHLLTEV</sequence>
<dbReference type="InterPro" id="IPR004547">
    <property type="entry name" value="Glucosamine6P_isomerase"/>
</dbReference>
<name>A0A0D8J043_9FIRM</name>
<evidence type="ECO:0000256" key="1">
    <source>
        <dbReference type="ARBA" id="ARBA00023277"/>
    </source>
</evidence>
<evidence type="ECO:0000313" key="3">
    <source>
        <dbReference type="EMBL" id="KJF39911.1"/>
    </source>
</evidence>
<evidence type="ECO:0000259" key="2">
    <source>
        <dbReference type="Pfam" id="PF01182"/>
    </source>
</evidence>
<dbReference type="GO" id="GO:0005975">
    <property type="term" value="P:carbohydrate metabolic process"/>
    <property type="evidence" value="ECO:0007669"/>
    <property type="project" value="InterPro"/>
</dbReference>
<dbReference type="GO" id="GO:0005737">
    <property type="term" value="C:cytoplasm"/>
    <property type="evidence" value="ECO:0007669"/>
    <property type="project" value="TreeGrafter"/>
</dbReference>
<dbReference type="PANTHER" id="PTHR11280">
    <property type="entry name" value="GLUCOSAMINE-6-PHOSPHATE ISOMERASE"/>
    <property type="match status" value="1"/>
</dbReference>
<dbReference type="PATRIC" id="fig|1550024.3.peg.2067"/>
<keyword evidence="1" id="KW-0119">Carbohydrate metabolism</keyword>
<proteinExistence type="predicted"/>
<dbReference type="GeneID" id="42856739"/>
<dbReference type="Gene3D" id="3.40.50.1360">
    <property type="match status" value="1"/>
</dbReference>
<dbReference type="InterPro" id="IPR006148">
    <property type="entry name" value="Glc/Gal-6P_isomerase"/>
</dbReference>
<dbReference type="GO" id="GO:0019262">
    <property type="term" value="P:N-acetylneuraminate catabolic process"/>
    <property type="evidence" value="ECO:0007669"/>
    <property type="project" value="TreeGrafter"/>
</dbReference>
<dbReference type="Proteomes" id="UP000032483">
    <property type="component" value="Unassembled WGS sequence"/>
</dbReference>
<gene>
    <name evidence="3" type="ORF">TQ39_09080</name>
</gene>
<organism evidence="3 4">
    <name type="scientific">Ruthenibacterium lactatiformans</name>
    <dbReference type="NCBI Taxonomy" id="1550024"/>
    <lineage>
        <taxon>Bacteria</taxon>
        <taxon>Bacillati</taxon>
        <taxon>Bacillota</taxon>
        <taxon>Clostridia</taxon>
        <taxon>Eubacteriales</taxon>
        <taxon>Oscillospiraceae</taxon>
        <taxon>Ruthenibacterium</taxon>
    </lineage>
</organism>
<dbReference type="GO" id="GO:0006043">
    <property type="term" value="P:glucosamine catabolic process"/>
    <property type="evidence" value="ECO:0007669"/>
    <property type="project" value="TreeGrafter"/>
</dbReference>
<dbReference type="SUPFAM" id="SSF100950">
    <property type="entry name" value="NagB/RpiA/CoA transferase-like"/>
    <property type="match status" value="1"/>
</dbReference>
<keyword evidence="4" id="KW-1185">Reference proteome</keyword>
<dbReference type="CDD" id="cd01399">
    <property type="entry name" value="GlcN6P_deaminase"/>
    <property type="match status" value="1"/>
</dbReference>
<dbReference type="GO" id="GO:0042802">
    <property type="term" value="F:identical protein binding"/>
    <property type="evidence" value="ECO:0007669"/>
    <property type="project" value="TreeGrafter"/>
</dbReference>
<dbReference type="AlphaFoldDB" id="A0A0D8J043"/>
<evidence type="ECO:0000313" key="4">
    <source>
        <dbReference type="Proteomes" id="UP000032483"/>
    </source>
</evidence>
<dbReference type="Pfam" id="PF01182">
    <property type="entry name" value="Glucosamine_iso"/>
    <property type="match status" value="1"/>
</dbReference>
<reference evidence="3" key="1">
    <citation type="submission" date="2015-02" db="EMBL/GenBank/DDBJ databases">
        <title>A novel member of the family Ruminococcaceae isolated from human feces.</title>
        <authorList>
            <person name="Shkoporov A.N."/>
            <person name="Chaplin A.V."/>
            <person name="Motuzova O.V."/>
            <person name="Kafarskaia L.I."/>
            <person name="Khokhlova E.V."/>
            <person name="Efimov B.A."/>
        </authorList>
    </citation>
    <scope>NUCLEOTIDE SEQUENCE [LARGE SCALE GENOMIC DNA]</scope>
    <source>
        <strain evidence="3">585-1</strain>
    </source>
</reference>
<dbReference type="InterPro" id="IPR037171">
    <property type="entry name" value="NagB/RpiA_transferase-like"/>
</dbReference>
<accession>A0A0D8J043</accession>
<protein>
    <submittedName>
        <fullName evidence="3">Glucosamine-6-phosphate deaminase</fullName>
    </submittedName>
</protein>
<dbReference type="RefSeq" id="WP_050005319.1">
    <property type="nucleotide sequence ID" value="NZ_DAWBJP010000050.1"/>
</dbReference>
<feature type="domain" description="Glucosamine/galactosamine-6-phosphate isomerase" evidence="2">
    <location>
        <begin position="19"/>
        <end position="239"/>
    </location>
</feature>